<dbReference type="SUPFAM" id="SSF52540">
    <property type="entry name" value="P-loop containing nucleoside triphosphate hydrolases"/>
    <property type="match status" value="1"/>
</dbReference>
<reference evidence="2 3" key="1">
    <citation type="submission" date="2017-06" db="EMBL/GenBank/DDBJ databases">
        <authorList>
            <person name="Kim H.J."/>
            <person name="Triplett B.A."/>
        </authorList>
    </citation>
    <scope>NUCLEOTIDE SEQUENCE [LARGE SCALE GENOMIC DNA]</scope>
    <source>
        <strain evidence="2 3">SCA</strain>
    </source>
</reference>
<evidence type="ECO:0000313" key="3">
    <source>
        <dbReference type="Proteomes" id="UP000198304"/>
    </source>
</evidence>
<gene>
    <name evidence="2" type="ORF">SAMN05446037_100877</name>
</gene>
<evidence type="ECO:0000313" key="2">
    <source>
        <dbReference type="EMBL" id="SNS34370.1"/>
    </source>
</evidence>
<protein>
    <recommendedName>
        <fullName evidence="4">ABC transporter</fullName>
    </recommendedName>
</protein>
<dbReference type="AlphaFoldDB" id="A0A239DPE2"/>
<dbReference type="PANTHER" id="PTHR42781">
    <property type="entry name" value="SPERMIDINE/PUTRESCINE IMPORT ATP-BINDING PROTEIN POTA"/>
    <property type="match status" value="1"/>
</dbReference>
<keyword evidence="3" id="KW-1185">Reference proteome</keyword>
<proteinExistence type="predicted"/>
<dbReference type="Pfam" id="PF13531">
    <property type="entry name" value="SBP_bac_11"/>
    <property type="match status" value="1"/>
</dbReference>
<keyword evidence="1" id="KW-0813">Transport</keyword>
<dbReference type="Gene3D" id="3.40.50.300">
    <property type="entry name" value="P-loop containing nucleotide triphosphate hydrolases"/>
    <property type="match status" value="1"/>
</dbReference>
<dbReference type="InterPro" id="IPR050093">
    <property type="entry name" value="ABC_SmlMolc_Importer"/>
</dbReference>
<dbReference type="PANTHER" id="PTHR42781:SF4">
    <property type="entry name" value="SPERMIDINE_PUTRESCINE IMPORT ATP-BINDING PROTEIN POTA"/>
    <property type="match status" value="1"/>
</dbReference>
<evidence type="ECO:0008006" key="4">
    <source>
        <dbReference type="Google" id="ProtNLM"/>
    </source>
</evidence>
<organism evidence="2 3">
    <name type="scientific">Anaerovirgula multivorans</name>
    <dbReference type="NCBI Taxonomy" id="312168"/>
    <lineage>
        <taxon>Bacteria</taxon>
        <taxon>Bacillati</taxon>
        <taxon>Bacillota</taxon>
        <taxon>Clostridia</taxon>
        <taxon>Peptostreptococcales</taxon>
        <taxon>Natronincolaceae</taxon>
        <taxon>Anaerovirgula</taxon>
    </lineage>
</organism>
<evidence type="ECO:0000256" key="1">
    <source>
        <dbReference type="ARBA" id="ARBA00022448"/>
    </source>
</evidence>
<accession>A0A239DPE2</accession>
<dbReference type="EMBL" id="FZOJ01000008">
    <property type="protein sequence ID" value="SNS34370.1"/>
    <property type="molecule type" value="Genomic_DNA"/>
</dbReference>
<dbReference type="InterPro" id="IPR027417">
    <property type="entry name" value="P-loop_NTPase"/>
</dbReference>
<dbReference type="Proteomes" id="UP000198304">
    <property type="component" value="Unassembled WGS sequence"/>
</dbReference>
<name>A0A239DPE2_9FIRM</name>
<sequence length="93" mass="10256">MFQFGSSGNLAQQIANGAPIDLFASARAIARALAINPKVLLLDEPFSAGDIPIRKILRNEMKIFFTQWNIPVVLVTHDPEDVKVLATKVVYYG</sequence>
<dbReference type="SUPFAM" id="SSF53850">
    <property type="entry name" value="Periplasmic binding protein-like II"/>
    <property type="match status" value="1"/>
</dbReference>